<reference evidence="1" key="1">
    <citation type="submission" date="2014-09" db="EMBL/GenBank/DDBJ databases">
        <authorList>
            <person name="Magalhaes I.L.F."/>
            <person name="Oliveira U."/>
            <person name="Santos F.R."/>
            <person name="Vidigal T.H.D.A."/>
            <person name="Brescovit A.D."/>
            <person name="Santos A.J."/>
        </authorList>
    </citation>
    <scope>NUCLEOTIDE SEQUENCE</scope>
    <source>
        <tissue evidence="1">Shoot tissue taken approximately 20 cm above the soil surface</tissue>
    </source>
</reference>
<dbReference type="AlphaFoldDB" id="A0A0A9B6N7"/>
<reference evidence="1" key="2">
    <citation type="journal article" date="2015" name="Data Brief">
        <title>Shoot transcriptome of the giant reed, Arundo donax.</title>
        <authorList>
            <person name="Barrero R.A."/>
            <person name="Guerrero F.D."/>
            <person name="Moolhuijzen P."/>
            <person name="Goolsby J.A."/>
            <person name="Tidwell J."/>
            <person name="Bellgard S.E."/>
            <person name="Bellgard M.I."/>
        </authorList>
    </citation>
    <scope>NUCLEOTIDE SEQUENCE</scope>
    <source>
        <tissue evidence="1">Shoot tissue taken approximately 20 cm above the soil surface</tissue>
    </source>
</reference>
<dbReference type="EMBL" id="GBRH01238874">
    <property type="protein sequence ID" value="JAD59021.1"/>
    <property type="molecule type" value="Transcribed_RNA"/>
</dbReference>
<organism evidence="1">
    <name type="scientific">Arundo donax</name>
    <name type="common">Giant reed</name>
    <name type="synonym">Donax arundinaceus</name>
    <dbReference type="NCBI Taxonomy" id="35708"/>
    <lineage>
        <taxon>Eukaryota</taxon>
        <taxon>Viridiplantae</taxon>
        <taxon>Streptophyta</taxon>
        <taxon>Embryophyta</taxon>
        <taxon>Tracheophyta</taxon>
        <taxon>Spermatophyta</taxon>
        <taxon>Magnoliopsida</taxon>
        <taxon>Liliopsida</taxon>
        <taxon>Poales</taxon>
        <taxon>Poaceae</taxon>
        <taxon>PACMAD clade</taxon>
        <taxon>Arundinoideae</taxon>
        <taxon>Arundineae</taxon>
        <taxon>Arundo</taxon>
    </lineage>
</organism>
<proteinExistence type="predicted"/>
<protein>
    <submittedName>
        <fullName evidence="1">Uncharacterized protein</fullName>
    </submittedName>
</protein>
<accession>A0A0A9B6N7</accession>
<name>A0A0A9B6N7_ARUDO</name>
<evidence type="ECO:0000313" key="1">
    <source>
        <dbReference type="EMBL" id="JAD59021.1"/>
    </source>
</evidence>
<sequence length="46" mass="5269">MELFHPTRIPPEAPSEGEKAYLSNLFGANFFKNECSKLSFFVSCRQ</sequence>